<dbReference type="Pfam" id="PF03148">
    <property type="entry name" value="Tektin"/>
    <property type="match status" value="1"/>
</dbReference>
<reference evidence="4" key="1">
    <citation type="submission" date="2025-08" db="UniProtKB">
        <authorList>
            <consortium name="RefSeq"/>
        </authorList>
    </citation>
    <scope>IDENTIFICATION</scope>
</reference>
<sequence length="415" mass="47889">MDKTERVSAKMPELTIGTEEWRSRTLRGMKVSQGIMQRTEKYVAARKSTDPSPFLRDVLVRHANDAILKYCRLMREVTVKLRRALVKVNYEIVSGTRCKERLEKELDYIRKDIVTNRESQATRRFRPERELDRDGADDLLCAEMKHLVNSKKVLEVQLHIVQDGLQVLQNARKNLKATLKERGRVMELTNESVASIHFQKLWQEKPRPQTANAKLGAIQPNPIELAEVKTPEVEISLREARDAMKMSCKNREEAENAIKKMRSLKDAAHLSVNKGLSKKLNETNNLLQQLSIHNGENRKSLQMANILSDKTELSKNNLMRTAYLTCRERINRPMVEVYKRHGGQDLSGAKDIRDASNILLDALVDNSRNIDLLNLAKMNIHNDLRSKAQAIHVDGDVLRLRRRNADHRWPIKNKY</sequence>
<accession>A0A6P7TD87</accession>
<dbReference type="RefSeq" id="XP_029649049.2">
    <property type="nucleotide sequence ID" value="XM_029793189.2"/>
</dbReference>
<evidence type="ECO:0000313" key="4">
    <source>
        <dbReference type="RefSeq" id="XP_029649049.2"/>
    </source>
</evidence>
<gene>
    <name evidence="4" type="primary">LOC115222847</name>
</gene>
<dbReference type="InterPro" id="IPR038949">
    <property type="entry name" value="TEKTL1"/>
</dbReference>
<keyword evidence="3" id="KW-1185">Reference proteome</keyword>
<protein>
    <submittedName>
        <fullName evidence="4">Coiled-coil domain-containing protein 105-like</fullName>
    </submittedName>
</protein>
<organism evidence="3 4">
    <name type="scientific">Octopus sinensis</name>
    <name type="common">East Asian common octopus</name>
    <dbReference type="NCBI Taxonomy" id="2607531"/>
    <lineage>
        <taxon>Eukaryota</taxon>
        <taxon>Metazoa</taxon>
        <taxon>Spiralia</taxon>
        <taxon>Lophotrochozoa</taxon>
        <taxon>Mollusca</taxon>
        <taxon>Cephalopoda</taxon>
        <taxon>Coleoidea</taxon>
        <taxon>Octopodiformes</taxon>
        <taxon>Octopoda</taxon>
        <taxon>Incirrata</taxon>
        <taxon>Octopodidae</taxon>
        <taxon>Octopus</taxon>
    </lineage>
</organism>
<proteinExistence type="predicted"/>
<evidence type="ECO:0000256" key="2">
    <source>
        <dbReference type="ARBA" id="ARBA00022490"/>
    </source>
</evidence>
<dbReference type="Proteomes" id="UP000515154">
    <property type="component" value="Linkage group LG21"/>
</dbReference>
<dbReference type="PANTHER" id="PTHR35081">
    <property type="entry name" value="COILED-COIL DOMAIN-CONTAINING PROTEIN 105"/>
    <property type="match status" value="1"/>
</dbReference>
<dbReference type="AlphaFoldDB" id="A0A6P7TD87"/>
<dbReference type="KEGG" id="osn:115222847"/>
<evidence type="ECO:0000256" key="1">
    <source>
        <dbReference type="ARBA" id="ARBA00004496"/>
    </source>
</evidence>
<dbReference type="GO" id="GO:0005929">
    <property type="term" value="C:cilium"/>
    <property type="evidence" value="ECO:0007669"/>
    <property type="project" value="UniProtKB-ARBA"/>
</dbReference>
<evidence type="ECO:0000313" key="3">
    <source>
        <dbReference type="Proteomes" id="UP000515154"/>
    </source>
</evidence>
<dbReference type="PANTHER" id="PTHR35081:SF1">
    <property type="entry name" value="COILED-COIL DOMAIN-CONTAINING PROTEIN 105"/>
    <property type="match status" value="1"/>
</dbReference>
<keyword evidence="2" id="KW-0963">Cytoplasm</keyword>
<comment type="subcellular location">
    <subcellularLocation>
        <location evidence="1">Cytoplasm</location>
    </subcellularLocation>
</comment>
<dbReference type="GO" id="GO:0005737">
    <property type="term" value="C:cytoplasm"/>
    <property type="evidence" value="ECO:0007669"/>
    <property type="project" value="UniProtKB-SubCell"/>
</dbReference>
<name>A0A6P7TD87_9MOLL</name>
<dbReference type="InterPro" id="IPR048256">
    <property type="entry name" value="Tektin-like"/>
</dbReference>